<evidence type="ECO:0000313" key="7">
    <source>
        <dbReference type="Proteomes" id="UP000446866"/>
    </source>
</evidence>
<dbReference type="CDD" id="cd00002">
    <property type="entry name" value="YbaK_deacylase"/>
    <property type="match status" value="1"/>
</dbReference>
<dbReference type="SUPFAM" id="SSF55826">
    <property type="entry name" value="YbaK/ProRS associated domain"/>
    <property type="match status" value="1"/>
</dbReference>
<dbReference type="Proteomes" id="UP000446866">
    <property type="component" value="Unassembled WGS sequence"/>
</dbReference>
<dbReference type="Pfam" id="PF04073">
    <property type="entry name" value="tRNA_edit"/>
    <property type="match status" value="1"/>
</dbReference>
<dbReference type="GO" id="GO:0002161">
    <property type="term" value="F:aminoacyl-tRNA deacylase activity"/>
    <property type="evidence" value="ECO:0007669"/>
    <property type="project" value="InterPro"/>
</dbReference>
<evidence type="ECO:0000256" key="1">
    <source>
        <dbReference type="ARBA" id="ARBA00009798"/>
    </source>
</evidence>
<evidence type="ECO:0000256" key="3">
    <source>
        <dbReference type="ARBA" id="ARBA00023239"/>
    </source>
</evidence>
<dbReference type="InterPro" id="IPR007214">
    <property type="entry name" value="YbaK/aa-tRNA-synth-assoc-dom"/>
</dbReference>
<evidence type="ECO:0000259" key="5">
    <source>
        <dbReference type="Pfam" id="PF04073"/>
    </source>
</evidence>
<dbReference type="PANTHER" id="PTHR30411">
    <property type="entry name" value="CYTOPLASMIC PROTEIN"/>
    <property type="match status" value="1"/>
</dbReference>
<dbReference type="PIRSF" id="PIRSF006181">
    <property type="entry name" value="EbsC_YbaK"/>
    <property type="match status" value="1"/>
</dbReference>
<dbReference type="InterPro" id="IPR004369">
    <property type="entry name" value="Prolyl-tRNA_editing_YbaK/EbsC"/>
</dbReference>
<dbReference type="NCBIfam" id="TIGR00011">
    <property type="entry name" value="YbaK_EbsC"/>
    <property type="match status" value="1"/>
</dbReference>
<dbReference type="EC" id="4.2.-.-" evidence="4"/>
<keyword evidence="7" id="KW-1185">Reference proteome</keyword>
<gene>
    <name evidence="6" type="primary">ybaK</name>
    <name evidence="6" type="ORF">D0435_12030</name>
</gene>
<dbReference type="GO" id="GO:0016829">
    <property type="term" value="F:lyase activity"/>
    <property type="evidence" value="ECO:0007669"/>
    <property type="project" value="UniProtKB-KW"/>
</dbReference>
<dbReference type="EMBL" id="QXWK01000023">
    <property type="protein sequence ID" value="NBH62379.1"/>
    <property type="molecule type" value="Genomic_DNA"/>
</dbReference>
<reference evidence="6 7" key="1">
    <citation type="submission" date="2018-08" db="EMBL/GenBank/DDBJ databases">
        <title>Murine metabolic-syndrome-specific gut microbial biobank.</title>
        <authorList>
            <person name="Liu C."/>
        </authorList>
    </citation>
    <scope>NUCLEOTIDE SEQUENCE [LARGE SCALE GENOMIC DNA]</scope>
    <source>
        <strain evidence="6 7">28</strain>
    </source>
</reference>
<proteinExistence type="inferred from homology"/>
<accession>A0A845QKI5</accession>
<comment type="caution">
    <text evidence="6">The sequence shown here is derived from an EMBL/GenBank/DDBJ whole genome shotgun (WGS) entry which is preliminary data.</text>
</comment>
<evidence type="ECO:0000256" key="2">
    <source>
        <dbReference type="ARBA" id="ARBA00022917"/>
    </source>
</evidence>
<name>A0A845QKI5_9FIRM</name>
<organism evidence="6 7">
    <name type="scientific">Anaerotruncus colihominis</name>
    <dbReference type="NCBI Taxonomy" id="169435"/>
    <lineage>
        <taxon>Bacteria</taxon>
        <taxon>Bacillati</taxon>
        <taxon>Bacillota</taxon>
        <taxon>Clostridia</taxon>
        <taxon>Eubacteriales</taxon>
        <taxon>Oscillospiraceae</taxon>
        <taxon>Anaerotruncus</taxon>
    </lineage>
</organism>
<dbReference type="Gene3D" id="3.90.960.10">
    <property type="entry name" value="YbaK/aminoacyl-tRNA synthetase-associated domain"/>
    <property type="match status" value="1"/>
</dbReference>
<comment type="similarity">
    <text evidence="1 4">Belongs to the prolyl-tRNA editing family. YbaK/EbsC subfamily.</text>
</comment>
<dbReference type="InterPro" id="IPR036754">
    <property type="entry name" value="YbaK/aa-tRNA-synt-asso_dom_sf"/>
</dbReference>
<dbReference type="AlphaFoldDB" id="A0A845QKI5"/>
<dbReference type="RefSeq" id="WP_160202664.1">
    <property type="nucleotide sequence ID" value="NZ_QXWK01000023.1"/>
</dbReference>
<sequence length="164" mass="17987">MAKKEKEPKTNAVRMVAAKGIAYQLHTYEAPEGFLDGVSVAEQVGQNPDMVFKTLVLVGHSRQNYVCVIPVACELDLKKAAKHFGEKNIEMIHARDITKITGYIKGGCSPVGMKKLFPTAIDERAKNHQRICVSGGKVGLQIELSPVDLAELVGAQFTHLTREE</sequence>
<evidence type="ECO:0000256" key="4">
    <source>
        <dbReference type="PIRNR" id="PIRNR006181"/>
    </source>
</evidence>
<dbReference type="PANTHER" id="PTHR30411:SF0">
    <property type="entry name" value="CYS-TRNA(PRO)_CYS-TRNA(CYS) DEACYLASE YBAK"/>
    <property type="match status" value="1"/>
</dbReference>
<protein>
    <recommendedName>
        <fullName evidence="4">Cys-tRNA(Pro)/Cys-tRNA(Cys) deacylase</fullName>
        <ecNumber evidence="4">4.2.-.-</ecNumber>
    </recommendedName>
</protein>
<feature type="domain" description="YbaK/aminoacyl-tRNA synthetase-associated" evidence="5">
    <location>
        <begin position="40"/>
        <end position="151"/>
    </location>
</feature>
<keyword evidence="3 4" id="KW-0456">Lyase</keyword>
<evidence type="ECO:0000313" key="6">
    <source>
        <dbReference type="EMBL" id="NBH62379.1"/>
    </source>
</evidence>
<dbReference type="GO" id="GO:0006412">
    <property type="term" value="P:translation"/>
    <property type="evidence" value="ECO:0007669"/>
    <property type="project" value="UniProtKB-KW"/>
</dbReference>
<keyword evidence="2 4" id="KW-0648">Protein biosynthesis</keyword>